<protein>
    <recommendedName>
        <fullName evidence="3">Outer membrane protein beta-barrel domain-containing protein</fullName>
    </recommendedName>
</protein>
<feature type="signal peptide" evidence="2">
    <location>
        <begin position="1"/>
        <end position="22"/>
    </location>
</feature>
<evidence type="ECO:0000256" key="1">
    <source>
        <dbReference type="ARBA" id="ARBA00022729"/>
    </source>
</evidence>
<keyword evidence="1 2" id="KW-0732">Signal</keyword>
<dbReference type="AlphaFoldDB" id="A0A4Q4KDY2"/>
<dbReference type="Pfam" id="PF13505">
    <property type="entry name" value="OMP_b-brl"/>
    <property type="match status" value="1"/>
</dbReference>
<evidence type="ECO:0000256" key="2">
    <source>
        <dbReference type="SAM" id="SignalP"/>
    </source>
</evidence>
<feature type="domain" description="Outer membrane protein beta-barrel" evidence="3">
    <location>
        <begin position="11"/>
        <end position="186"/>
    </location>
</feature>
<evidence type="ECO:0000259" key="3">
    <source>
        <dbReference type="Pfam" id="PF13505"/>
    </source>
</evidence>
<comment type="caution">
    <text evidence="4">The sequence shown here is derived from an EMBL/GenBank/DDBJ whole genome shotgun (WGS) entry which is preliminary data.</text>
</comment>
<feature type="chain" id="PRO_5020396132" description="Outer membrane protein beta-barrel domain-containing protein" evidence="2">
    <location>
        <begin position="23"/>
        <end position="205"/>
    </location>
</feature>
<dbReference type="OrthoDB" id="1491285at2"/>
<reference evidence="4 5" key="1">
    <citation type="submission" date="2019-02" db="EMBL/GenBank/DDBJ databases">
        <title>Genome sequence of the sea-ice species Brumimicrobium glaciale.</title>
        <authorList>
            <person name="Bowman J.P."/>
        </authorList>
    </citation>
    <scope>NUCLEOTIDE SEQUENCE [LARGE SCALE GENOMIC DNA]</scope>
    <source>
        <strain evidence="4 5">IC156</strain>
    </source>
</reference>
<organism evidence="4 5">
    <name type="scientific">Brumimicrobium glaciale</name>
    <dbReference type="NCBI Taxonomy" id="200475"/>
    <lineage>
        <taxon>Bacteria</taxon>
        <taxon>Pseudomonadati</taxon>
        <taxon>Bacteroidota</taxon>
        <taxon>Flavobacteriia</taxon>
        <taxon>Flavobacteriales</taxon>
        <taxon>Crocinitomicaceae</taxon>
        <taxon>Brumimicrobium</taxon>
    </lineage>
</organism>
<proteinExistence type="predicted"/>
<evidence type="ECO:0000313" key="5">
    <source>
        <dbReference type="Proteomes" id="UP000293952"/>
    </source>
</evidence>
<dbReference type="EMBL" id="SETE01000010">
    <property type="protein sequence ID" value="RYM30780.1"/>
    <property type="molecule type" value="Genomic_DNA"/>
</dbReference>
<evidence type="ECO:0000313" key="4">
    <source>
        <dbReference type="EMBL" id="RYM30780.1"/>
    </source>
</evidence>
<dbReference type="RefSeq" id="WP_130095070.1">
    <property type="nucleotide sequence ID" value="NZ_SETE01000010.1"/>
</dbReference>
<dbReference type="Proteomes" id="UP000293952">
    <property type="component" value="Unassembled WGS sequence"/>
</dbReference>
<keyword evidence="5" id="KW-1185">Reference proteome</keyword>
<gene>
    <name evidence="4" type="ORF">ERX46_17010</name>
</gene>
<sequence length="205" mass="22350">MKKLKLTLIGLISMLTISTANAQALEEGDIIIDAYYGFPNLYKTVFRAAYAGSGQEINLEVGGIGPLGVRGEYMIADQFGVGLDIGFSNTKISYEEKSYANESNNYEYNFDTRKIGVMATFNYHFVKNSDNFDAYVMAGAGYGNRTFNYTSTEPGYEIATFSSPFPIAARIGVGMRYFFSENFGASLAMGFGQGGLLNAGISLKL</sequence>
<name>A0A4Q4KDY2_9FLAO</name>
<accession>A0A4Q4KDY2</accession>
<dbReference type="InterPro" id="IPR027385">
    <property type="entry name" value="Beta-barrel_OMP"/>
</dbReference>
<dbReference type="Gene3D" id="2.40.160.20">
    <property type="match status" value="1"/>
</dbReference>
<dbReference type="InterPro" id="IPR011250">
    <property type="entry name" value="OMP/PagP_B-barrel"/>
</dbReference>
<dbReference type="SUPFAM" id="SSF56925">
    <property type="entry name" value="OMPA-like"/>
    <property type="match status" value="1"/>
</dbReference>